<gene>
    <name evidence="4" type="ORF">EV656_1066</name>
</gene>
<keyword evidence="2" id="KW-0964">Secreted</keyword>
<dbReference type="PRINTS" id="PR00313">
    <property type="entry name" value="CABNDNGRPT"/>
</dbReference>
<reference evidence="4 5" key="1">
    <citation type="submission" date="2019-03" db="EMBL/GenBank/DDBJ databases">
        <title>Genomic Encyclopedia of Type Strains, Phase IV (KMG-IV): sequencing the most valuable type-strain genomes for metagenomic binning, comparative biology and taxonomic classification.</title>
        <authorList>
            <person name="Goeker M."/>
        </authorList>
    </citation>
    <scope>NUCLEOTIDE SEQUENCE [LARGE SCALE GENOMIC DNA]</scope>
    <source>
        <strain evidence="4 5">DSM 2781</strain>
    </source>
</reference>
<dbReference type="InterPro" id="IPR011049">
    <property type="entry name" value="Serralysin-like_metalloprot_C"/>
</dbReference>
<feature type="compositionally biased region" description="Polar residues" evidence="3">
    <location>
        <begin position="657"/>
        <end position="669"/>
    </location>
</feature>
<dbReference type="InterPro" id="IPR018511">
    <property type="entry name" value="Hemolysin-typ_Ca-bd_CS"/>
</dbReference>
<evidence type="ECO:0000256" key="2">
    <source>
        <dbReference type="ARBA" id="ARBA00022525"/>
    </source>
</evidence>
<dbReference type="SUPFAM" id="SSF51120">
    <property type="entry name" value="beta-Roll"/>
    <property type="match status" value="3"/>
</dbReference>
<dbReference type="AlphaFoldDB" id="A0A4R2NLJ5"/>
<evidence type="ECO:0000313" key="4">
    <source>
        <dbReference type="EMBL" id="TCP22420.1"/>
    </source>
</evidence>
<dbReference type="OrthoDB" id="5242885at2"/>
<dbReference type="Gene3D" id="2.150.10.10">
    <property type="entry name" value="Serralysin-like metalloprotease, C-terminal"/>
    <property type="match status" value="3"/>
</dbReference>
<name>A0A4R2NLJ5_RHOAD</name>
<dbReference type="GO" id="GO:0005576">
    <property type="term" value="C:extracellular region"/>
    <property type="evidence" value="ECO:0007669"/>
    <property type="project" value="UniProtKB-SubCell"/>
</dbReference>
<evidence type="ECO:0000313" key="5">
    <source>
        <dbReference type="Proteomes" id="UP000295733"/>
    </source>
</evidence>
<sequence length="952" mass="99569">MFVYDANGTTITLQPTAETEQQVQTVSADMFGAIQTGFQNFSGFEEQSETLGVTHVRWPGGTLSEAQEDVYGLDVPGIFDGTKLYNEDPDRDRPDLSDMLSSVTENGQSFSMIIPTVRYADDIETGQADLETFLTDLLAGEYGTLPEDFTIEIGNEYKNFDIFADDPGLYGQVANALVETAAGVLNDPELNPQGHDINIAVQMGYNHSDDVAIRDAFSQDALAAVDTLVVHSLPIGLQNLTRVETGEDPEDEGETIFESTEDYLAAWSAAIEDAGGTADPELYLSAWTVGGSGMSADGLDLDYYDYGLAGASTALELFSGFTSIGVDAAALWGVDVDNLNHFINDQGGVIETSPAGAMVQMMSETLIGAELLGSYTPASRDDTFIMHAYQTSDELIVYLGANDADVLSTTLDFSVFEDAEVTSLRILSSELPADDAQYAGTAAEELHEEAVIRTVTPQVADGALGLTFDKQYEVAEIRLSVSDADLAAVAAEYGIAPVEPVEPEIMAKPTSGADTLLGTEGNDEISGWAGDDTLMGNAGDDNLSGNAGNDTLDGGLGDDFLTGGSGDDIFIYGGDAGIDVVRDYNPAEDSIRLGSDLLQPGETLDDLLARVAGEWEGNVVMRFDDANRLIVKNANLDDLRVELADSEDDADEADSTAPVQSGGVSNDTNESSETEVVEEAPAEPVEASSAVAPDMWAASSSFWAAFDGSGVAASSSSSEQEEEATPEPQAQVATGPSDGDDILAGTDADDAISGWAGDDVLSGGEGNDALYGNKGADQLHGGGGDDALRGGAHNDQLFGDAGQDSLVGGGGDDVIYGGADDDTLEGWGGADVLMGDAGDDRLSGNAGDDILNGGAGNDFLTGGTGNDVFIYGADAGIDVVRDYNAAEDRVLLESALLQDGESLDDLLSRAASEWQGNVVLNFGEDHRLIVQGTELDDLQVDIGADDDDADVS</sequence>
<dbReference type="PANTHER" id="PTHR38340">
    <property type="entry name" value="S-LAYER PROTEIN"/>
    <property type="match status" value="1"/>
</dbReference>
<comment type="subcellular location">
    <subcellularLocation>
        <location evidence="1">Secreted</location>
    </subcellularLocation>
</comment>
<evidence type="ECO:0000256" key="1">
    <source>
        <dbReference type="ARBA" id="ARBA00004613"/>
    </source>
</evidence>
<dbReference type="EMBL" id="SLXL01000006">
    <property type="protein sequence ID" value="TCP22420.1"/>
    <property type="molecule type" value="Genomic_DNA"/>
</dbReference>
<dbReference type="Proteomes" id="UP000295733">
    <property type="component" value="Unassembled WGS sequence"/>
</dbReference>
<evidence type="ECO:0000256" key="3">
    <source>
        <dbReference type="SAM" id="MobiDB-lite"/>
    </source>
</evidence>
<protein>
    <submittedName>
        <fullName evidence="4">Ca2+-binding RTX toxin-like protein</fullName>
    </submittedName>
</protein>
<comment type="caution">
    <text evidence="4">The sequence shown here is derived from an EMBL/GenBank/DDBJ whole genome shotgun (WGS) entry which is preliminary data.</text>
</comment>
<keyword evidence="5" id="KW-1185">Reference proteome</keyword>
<feature type="region of interest" description="Disordered" evidence="3">
    <location>
        <begin position="772"/>
        <end position="804"/>
    </location>
</feature>
<dbReference type="Pfam" id="PF00353">
    <property type="entry name" value="HemolysinCabind"/>
    <property type="match status" value="5"/>
</dbReference>
<feature type="compositionally biased region" description="Acidic residues" evidence="3">
    <location>
        <begin position="670"/>
        <end position="681"/>
    </location>
</feature>
<proteinExistence type="predicted"/>
<dbReference type="InterPro" id="IPR017853">
    <property type="entry name" value="GH"/>
</dbReference>
<dbReference type="RefSeq" id="WP_132603040.1">
    <property type="nucleotide sequence ID" value="NZ_NRRP01000066.1"/>
</dbReference>
<dbReference type="InterPro" id="IPR001343">
    <property type="entry name" value="Hemolysn_Ca-bd"/>
</dbReference>
<accession>A0A4R2NLJ5</accession>
<dbReference type="GO" id="GO:0005509">
    <property type="term" value="F:calcium ion binding"/>
    <property type="evidence" value="ECO:0007669"/>
    <property type="project" value="InterPro"/>
</dbReference>
<feature type="region of interest" description="Disordered" evidence="3">
    <location>
        <begin position="711"/>
        <end position="760"/>
    </location>
</feature>
<organism evidence="4 5">
    <name type="scientific">Rhodovulum adriaticum</name>
    <name type="common">Rhodopseudomonas adriatica</name>
    <dbReference type="NCBI Taxonomy" id="35804"/>
    <lineage>
        <taxon>Bacteria</taxon>
        <taxon>Pseudomonadati</taxon>
        <taxon>Pseudomonadota</taxon>
        <taxon>Alphaproteobacteria</taxon>
        <taxon>Rhodobacterales</taxon>
        <taxon>Paracoccaceae</taxon>
        <taxon>Rhodovulum</taxon>
    </lineage>
</organism>
<dbReference type="PROSITE" id="PS00330">
    <property type="entry name" value="HEMOLYSIN_CALCIUM"/>
    <property type="match status" value="4"/>
</dbReference>
<dbReference type="SUPFAM" id="SSF51445">
    <property type="entry name" value="(Trans)glycosidases"/>
    <property type="match status" value="1"/>
</dbReference>
<feature type="compositionally biased region" description="Acidic residues" evidence="3">
    <location>
        <begin position="645"/>
        <end position="654"/>
    </location>
</feature>
<dbReference type="PANTHER" id="PTHR38340:SF1">
    <property type="entry name" value="S-LAYER PROTEIN"/>
    <property type="match status" value="1"/>
</dbReference>
<dbReference type="Gene3D" id="3.20.20.80">
    <property type="entry name" value="Glycosidases"/>
    <property type="match status" value="1"/>
</dbReference>
<feature type="region of interest" description="Disordered" evidence="3">
    <location>
        <begin position="645"/>
        <end position="689"/>
    </location>
</feature>
<dbReference type="InterPro" id="IPR050557">
    <property type="entry name" value="RTX_toxin/Mannuronan_C5-epim"/>
</dbReference>